<dbReference type="AlphaFoldDB" id="A0A6A7BEQ6"/>
<name>A0A6A7BEQ6_9PLEO</name>
<evidence type="ECO:0000313" key="3">
    <source>
        <dbReference type="Proteomes" id="UP000799423"/>
    </source>
</evidence>
<dbReference type="OrthoDB" id="3737134at2759"/>
<evidence type="ECO:0000313" key="2">
    <source>
        <dbReference type="EMBL" id="KAF2853901.1"/>
    </source>
</evidence>
<feature type="compositionally biased region" description="Basic residues" evidence="1">
    <location>
        <begin position="504"/>
        <end position="515"/>
    </location>
</feature>
<evidence type="ECO:0000256" key="1">
    <source>
        <dbReference type="SAM" id="MobiDB-lite"/>
    </source>
</evidence>
<feature type="region of interest" description="Disordered" evidence="1">
    <location>
        <begin position="197"/>
        <end position="294"/>
    </location>
</feature>
<sequence length="537" mass="60037">MTHLVRKSGIPALAYPKCDAASPISLSLLIICNESPAQATVCLQTSLFIRGFDDAQTFILQYDADNFVSGPLSLTPAFIPLPQSRLHELARHGNPQIHTLSFTLKKVCPVWCAPSSVPLAPQDGFKASFDQLTNLAKATELHILFDCNWLHRDAHVPFHRLVEHPEELSGFPVNKHYRKLYRCVDWTVFNTGGADTHADADATTEEDEPPPTYAEASSKRRRHVSTSPTPACPPAKRILSSHLGDIHTTPPEKGATSIPNPKLPHDLAALSSKPASVAATNPESPHSSTAPTPDLQHAVNQAVSALLPSILDTLLPNVLDSLLPSLLPRILTTSSPEPSYSQQSIASQISYTPPPATLSAFGITFTEHVARKVEGELGKIYAHTLSHAKYLRNTADLEVEDVLEEGRLQFGIEKQDTLDEVERVVDEKLQAFRETCEGLGEYVQESVGEKAELVVDDTKQRLDELGHKEKVNLERDREELSKDKEELMREKEELRRDKEELRRERKHSRRERKILRRDQKRFESEKRTTAHATRHDE</sequence>
<gene>
    <name evidence="2" type="ORF">T440DRAFT_293083</name>
</gene>
<protein>
    <submittedName>
        <fullName evidence="2">Uncharacterized protein</fullName>
    </submittedName>
</protein>
<accession>A0A6A7BEQ6</accession>
<feature type="compositionally biased region" description="Basic and acidic residues" evidence="1">
    <location>
        <begin position="476"/>
        <end position="503"/>
    </location>
</feature>
<feature type="compositionally biased region" description="Basic and acidic residues" evidence="1">
    <location>
        <begin position="516"/>
        <end position="537"/>
    </location>
</feature>
<feature type="region of interest" description="Disordered" evidence="1">
    <location>
        <begin position="476"/>
        <end position="537"/>
    </location>
</feature>
<dbReference type="Proteomes" id="UP000799423">
    <property type="component" value="Unassembled WGS sequence"/>
</dbReference>
<keyword evidence="3" id="KW-1185">Reference proteome</keyword>
<organism evidence="2 3">
    <name type="scientific">Plenodomus tracheiphilus IPT5</name>
    <dbReference type="NCBI Taxonomy" id="1408161"/>
    <lineage>
        <taxon>Eukaryota</taxon>
        <taxon>Fungi</taxon>
        <taxon>Dikarya</taxon>
        <taxon>Ascomycota</taxon>
        <taxon>Pezizomycotina</taxon>
        <taxon>Dothideomycetes</taxon>
        <taxon>Pleosporomycetidae</taxon>
        <taxon>Pleosporales</taxon>
        <taxon>Pleosporineae</taxon>
        <taxon>Leptosphaeriaceae</taxon>
        <taxon>Plenodomus</taxon>
    </lineage>
</organism>
<feature type="compositionally biased region" description="Polar residues" evidence="1">
    <location>
        <begin position="278"/>
        <end position="291"/>
    </location>
</feature>
<proteinExistence type="predicted"/>
<reference evidence="2" key="1">
    <citation type="submission" date="2020-01" db="EMBL/GenBank/DDBJ databases">
        <authorList>
            <consortium name="DOE Joint Genome Institute"/>
            <person name="Haridas S."/>
            <person name="Albert R."/>
            <person name="Binder M."/>
            <person name="Bloem J."/>
            <person name="Labutti K."/>
            <person name="Salamov A."/>
            <person name="Andreopoulos B."/>
            <person name="Baker S.E."/>
            <person name="Barry K."/>
            <person name="Bills G."/>
            <person name="Bluhm B.H."/>
            <person name="Cannon C."/>
            <person name="Castanera R."/>
            <person name="Culley D.E."/>
            <person name="Daum C."/>
            <person name="Ezra D."/>
            <person name="Gonzalez J.B."/>
            <person name="Henrissat B."/>
            <person name="Kuo A."/>
            <person name="Liang C."/>
            <person name="Lipzen A."/>
            <person name="Lutzoni F."/>
            <person name="Magnuson J."/>
            <person name="Mondo S."/>
            <person name="Nolan M."/>
            <person name="Ohm R."/>
            <person name="Pangilinan J."/>
            <person name="Park H.-J."/>
            <person name="Ramirez L."/>
            <person name="Alfaro M."/>
            <person name="Sun H."/>
            <person name="Tritt A."/>
            <person name="Yoshinaga Y."/>
            <person name="Zwiers L.-H."/>
            <person name="Turgeon B.G."/>
            <person name="Goodwin S.B."/>
            <person name="Spatafora J.W."/>
            <person name="Crous P.W."/>
            <person name="Grigoriev I.V."/>
        </authorList>
    </citation>
    <scope>NUCLEOTIDE SEQUENCE</scope>
    <source>
        <strain evidence="2">IPT5</strain>
    </source>
</reference>
<dbReference type="EMBL" id="MU006294">
    <property type="protein sequence ID" value="KAF2853901.1"/>
    <property type="molecule type" value="Genomic_DNA"/>
</dbReference>